<dbReference type="InterPro" id="IPR012902">
    <property type="entry name" value="N_methyl_site"/>
</dbReference>
<evidence type="ECO:0000256" key="5">
    <source>
        <dbReference type="ARBA" id="ARBA00022519"/>
    </source>
</evidence>
<dbReference type="Pfam" id="PF12019">
    <property type="entry name" value="GspH"/>
    <property type="match status" value="1"/>
</dbReference>
<keyword evidence="6" id="KW-0812">Transmembrane</keyword>
<comment type="similarity">
    <text evidence="9">Belongs to the GSP H family.</text>
</comment>
<dbReference type="SUPFAM" id="SSF54523">
    <property type="entry name" value="Pili subunits"/>
    <property type="match status" value="1"/>
</dbReference>
<evidence type="ECO:0000259" key="11">
    <source>
        <dbReference type="Pfam" id="PF12019"/>
    </source>
</evidence>
<evidence type="ECO:0000256" key="3">
    <source>
        <dbReference type="ARBA" id="ARBA00022475"/>
    </source>
</evidence>
<dbReference type="NCBIfam" id="TIGR02532">
    <property type="entry name" value="IV_pilin_GFxxxE"/>
    <property type="match status" value="1"/>
</dbReference>
<dbReference type="Proteomes" id="UP000256988">
    <property type="component" value="Unassembled WGS sequence"/>
</dbReference>
<dbReference type="GO" id="GO:0015627">
    <property type="term" value="C:type II protein secretion system complex"/>
    <property type="evidence" value="ECO:0007669"/>
    <property type="project" value="InterPro"/>
</dbReference>
<keyword evidence="7" id="KW-1133">Transmembrane helix</keyword>
<dbReference type="GO" id="GO:0015628">
    <property type="term" value="P:protein secretion by the type II secretion system"/>
    <property type="evidence" value="ECO:0007669"/>
    <property type="project" value="InterPro"/>
</dbReference>
<evidence type="ECO:0000256" key="10">
    <source>
        <dbReference type="ARBA" id="ARBA00030775"/>
    </source>
</evidence>
<evidence type="ECO:0000256" key="6">
    <source>
        <dbReference type="ARBA" id="ARBA00022692"/>
    </source>
</evidence>
<evidence type="ECO:0000313" key="12">
    <source>
        <dbReference type="EMBL" id="RED10072.1"/>
    </source>
</evidence>
<keyword evidence="8" id="KW-0472">Membrane</keyword>
<evidence type="ECO:0000256" key="4">
    <source>
        <dbReference type="ARBA" id="ARBA00022481"/>
    </source>
</evidence>
<reference evidence="12 13" key="1">
    <citation type="submission" date="2018-07" db="EMBL/GenBank/DDBJ databases">
        <title>Genome sequencing of rice bacterial endophytes.</title>
        <authorList>
            <person name="Venturi V."/>
        </authorList>
    </citation>
    <scope>NUCLEOTIDE SEQUENCE [LARGE SCALE GENOMIC DNA]</scope>
    <source>
        <strain evidence="12 13">AG1002</strain>
    </source>
</reference>
<evidence type="ECO:0000256" key="1">
    <source>
        <dbReference type="ARBA" id="ARBA00004377"/>
    </source>
</evidence>
<protein>
    <recommendedName>
        <fullName evidence="2">Type II secretion system protein H</fullName>
    </recommendedName>
    <alternativeName>
        <fullName evidence="10">General secretion pathway protein H</fullName>
    </alternativeName>
</protein>
<evidence type="ECO:0000256" key="7">
    <source>
        <dbReference type="ARBA" id="ARBA00022989"/>
    </source>
</evidence>
<evidence type="ECO:0000256" key="8">
    <source>
        <dbReference type="ARBA" id="ARBA00023136"/>
    </source>
</evidence>
<name>A0A3D9F3V9_ECTOL</name>
<feature type="domain" description="General secretion pathway GspH" evidence="11">
    <location>
        <begin position="42"/>
        <end position="146"/>
    </location>
</feature>
<dbReference type="GO" id="GO:0005886">
    <property type="term" value="C:plasma membrane"/>
    <property type="evidence" value="ECO:0007669"/>
    <property type="project" value="UniProtKB-SubCell"/>
</dbReference>
<accession>A0A3D9F3V9</accession>
<sequence length="158" mass="16740">MRTQYGFTLIETLVALAILAIVVSIAAPSFNRTVQSNRAAVASNELVGALQIARSEGLKRRADVTLCRRNTQGNACENGTDWAAGWLLIQGNLVIQVWESINGITLTGPSAGITFRSNGLTTLTANQTFTLSTPSCTRTVSLNLTGSASVNQNGCQQP</sequence>
<dbReference type="AlphaFoldDB" id="A0A3D9F3V9"/>
<keyword evidence="5" id="KW-0997">Cell inner membrane</keyword>
<dbReference type="Pfam" id="PF07963">
    <property type="entry name" value="N_methyl"/>
    <property type="match status" value="1"/>
</dbReference>
<dbReference type="EMBL" id="QRDL01000001">
    <property type="protein sequence ID" value="RED10072.1"/>
    <property type="molecule type" value="Genomic_DNA"/>
</dbReference>
<organism evidence="12 13">
    <name type="scientific">Ectopseudomonas oleovorans</name>
    <name type="common">Pseudomonas oleovorans</name>
    <dbReference type="NCBI Taxonomy" id="301"/>
    <lineage>
        <taxon>Bacteria</taxon>
        <taxon>Pseudomonadati</taxon>
        <taxon>Pseudomonadota</taxon>
        <taxon>Gammaproteobacteria</taxon>
        <taxon>Pseudomonadales</taxon>
        <taxon>Pseudomonadaceae</taxon>
        <taxon>Ectopseudomonas</taxon>
    </lineage>
</organism>
<comment type="caution">
    <text evidence="12">The sequence shown here is derived from an EMBL/GenBank/DDBJ whole genome shotgun (WGS) entry which is preliminary data.</text>
</comment>
<keyword evidence="4" id="KW-0488">Methylation</keyword>
<comment type="subcellular location">
    <subcellularLocation>
        <location evidence="1">Cell inner membrane</location>
        <topology evidence="1">Single-pass membrane protein</topology>
    </subcellularLocation>
</comment>
<dbReference type="InterPro" id="IPR045584">
    <property type="entry name" value="Pilin-like"/>
</dbReference>
<evidence type="ECO:0000313" key="13">
    <source>
        <dbReference type="Proteomes" id="UP000256988"/>
    </source>
</evidence>
<keyword evidence="3" id="KW-1003">Cell membrane</keyword>
<proteinExistence type="inferred from homology"/>
<dbReference type="InterPro" id="IPR022346">
    <property type="entry name" value="T2SS_GspH"/>
</dbReference>
<gene>
    <name evidence="12" type="ORF">DFO60_0739</name>
</gene>
<evidence type="ECO:0000256" key="2">
    <source>
        <dbReference type="ARBA" id="ARBA00021549"/>
    </source>
</evidence>
<dbReference type="Gene3D" id="3.55.40.10">
    <property type="entry name" value="minor pseudopilin epsh domain"/>
    <property type="match status" value="1"/>
</dbReference>
<evidence type="ECO:0000256" key="9">
    <source>
        <dbReference type="ARBA" id="ARBA00025772"/>
    </source>
</evidence>